<reference evidence="1" key="1">
    <citation type="submission" date="2024-06" db="EMBL/GenBank/DDBJ databases">
        <authorList>
            <person name="Fan A."/>
            <person name="Zhang F.Y."/>
            <person name="Zhang L."/>
        </authorList>
    </citation>
    <scope>NUCLEOTIDE SEQUENCE</scope>
    <source>
        <strain evidence="1">Y61</strain>
    </source>
</reference>
<dbReference type="PANTHER" id="PTHR32432:SF3">
    <property type="entry name" value="ETHANOLAMINE UTILIZATION PROTEIN EUTJ"/>
    <property type="match status" value="1"/>
</dbReference>
<dbReference type="Pfam" id="PF11104">
    <property type="entry name" value="PilM_2"/>
    <property type="match status" value="1"/>
</dbReference>
<dbReference type="PANTHER" id="PTHR32432">
    <property type="entry name" value="CELL DIVISION PROTEIN FTSA-RELATED"/>
    <property type="match status" value="1"/>
</dbReference>
<dbReference type="InterPro" id="IPR043129">
    <property type="entry name" value="ATPase_NBD"/>
</dbReference>
<protein>
    <submittedName>
        <fullName evidence="1">Pilus assembly protein PilM</fullName>
    </submittedName>
</protein>
<gene>
    <name evidence="1" type="primary">pilM</name>
    <name evidence="1" type="ORF">ABNN70_13225</name>
</gene>
<dbReference type="InterPro" id="IPR005883">
    <property type="entry name" value="PilM"/>
</dbReference>
<dbReference type="SUPFAM" id="SSF53067">
    <property type="entry name" value="Actin-like ATPase domain"/>
    <property type="match status" value="1"/>
</dbReference>
<dbReference type="RefSeq" id="WP_353948054.1">
    <property type="nucleotide sequence ID" value="NZ_CP159510.1"/>
</dbReference>
<dbReference type="AlphaFoldDB" id="A0AAU8IEG2"/>
<sequence length="317" mass="35434">MFGNLSQWFQSHVRVGLTFADDSLRLALLKGGTGHVSAIRTQETALEPGIIVNGILKNQEACQAKLKGLVRKLKANRKQVCFTIPDSQLIVRQFELPGVMTDQDLRNYFFIEMGKKIQLPFKDPIFDFHVLNRAADGTNVVLYAAPETVVRQYVHVLRSAGLEPVAAEFNAIGVDRWIHYIHKAVLPEHRMYARLEKATLSVSILHNDVPLFARQVHLGTRGADSADEAADLYVLNAVTEIDRMMNFYQFSIQKGSGQVAAIYLLNEKREQRTFGKVLSDTVHIPVEPVPVDDEKTGHSIQLSFIPAIGSAMKELVS</sequence>
<organism evidence="1">
    <name type="scientific">Sporolactobacillus sp. Y61</name>
    <dbReference type="NCBI Taxonomy" id="3160863"/>
    <lineage>
        <taxon>Bacteria</taxon>
        <taxon>Bacillati</taxon>
        <taxon>Bacillota</taxon>
        <taxon>Bacilli</taxon>
        <taxon>Bacillales</taxon>
        <taxon>Sporolactobacillaceae</taxon>
        <taxon>Sporolactobacillus</taxon>
    </lineage>
</organism>
<dbReference type="InterPro" id="IPR050696">
    <property type="entry name" value="FtsA/MreB"/>
</dbReference>
<dbReference type="Gene3D" id="3.30.420.40">
    <property type="match status" value="1"/>
</dbReference>
<proteinExistence type="predicted"/>
<name>A0AAU8IEG2_9BACL</name>
<accession>A0AAU8IEG2</accession>
<dbReference type="EMBL" id="CP159510">
    <property type="protein sequence ID" value="XCJ16597.1"/>
    <property type="molecule type" value="Genomic_DNA"/>
</dbReference>
<evidence type="ECO:0000313" key="1">
    <source>
        <dbReference type="EMBL" id="XCJ16597.1"/>
    </source>
</evidence>